<feature type="non-terminal residue" evidence="1">
    <location>
        <position position="80"/>
    </location>
</feature>
<dbReference type="Gene3D" id="1.10.630.10">
    <property type="entry name" value="Cytochrome P450"/>
    <property type="match status" value="1"/>
</dbReference>
<dbReference type="InterPro" id="IPR036396">
    <property type="entry name" value="Cyt_P450_sf"/>
</dbReference>
<evidence type="ECO:0000313" key="1">
    <source>
        <dbReference type="EMBL" id="KJA15616.1"/>
    </source>
</evidence>
<name>A0A0D2NG36_HYPSF</name>
<dbReference type="GO" id="GO:0016705">
    <property type="term" value="F:oxidoreductase activity, acting on paired donors, with incorporation or reduction of molecular oxygen"/>
    <property type="evidence" value="ECO:0007669"/>
    <property type="project" value="InterPro"/>
</dbReference>
<evidence type="ECO:0000313" key="2">
    <source>
        <dbReference type="Proteomes" id="UP000054270"/>
    </source>
</evidence>
<dbReference type="AlphaFoldDB" id="A0A0D2NG36"/>
<gene>
    <name evidence="1" type="ORF">HYPSUDRAFT_99621</name>
</gene>
<feature type="non-terminal residue" evidence="1">
    <location>
        <position position="1"/>
    </location>
</feature>
<organism evidence="1 2">
    <name type="scientific">Hypholoma sublateritium (strain FD-334 SS-4)</name>
    <dbReference type="NCBI Taxonomy" id="945553"/>
    <lineage>
        <taxon>Eukaryota</taxon>
        <taxon>Fungi</taxon>
        <taxon>Dikarya</taxon>
        <taxon>Basidiomycota</taxon>
        <taxon>Agaricomycotina</taxon>
        <taxon>Agaricomycetes</taxon>
        <taxon>Agaricomycetidae</taxon>
        <taxon>Agaricales</taxon>
        <taxon>Agaricineae</taxon>
        <taxon>Strophariaceae</taxon>
        <taxon>Hypholoma</taxon>
    </lineage>
</organism>
<dbReference type="GO" id="GO:0004497">
    <property type="term" value="F:monooxygenase activity"/>
    <property type="evidence" value="ECO:0007669"/>
    <property type="project" value="InterPro"/>
</dbReference>
<dbReference type="OrthoDB" id="1055148at2759"/>
<reference evidence="2" key="1">
    <citation type="submission" date="2014-04" db="EMBL/GenBank/DDBJ databases">
        <title>Evolutionary Origins and Diversification of the Mycorrhizal Mutualists.</title>
        <authorList>
            <consortium name="DOE Joint Genome Institute"/>
            <consortium name="Mycorrhizal Genomics Consortium"/>
            <person name="Kohler A."/>
            <person name="Kuo A."/>
            <person name="Nagy L.G."/>
            <person name="Floudas D."/>
            <person name="Copeland A."/>
            <person name="Barry K.W."/>
            <person name="Cichocki N."/>
            <person name="Veneault-Fourrey C."/>
            <person name="LaButti K."/>
            <person name="Lindquist E.A."/>
            <person name="Lipzen A."/>
            <person name="Lundell T."/>
            <person name="Morin E."/>
            <person name="Murat C."/>
            <person name="Riley R."/>
            <person name="Ohm R."/>
            <person name="Sun H."/>
            <person name="Tunlid A."/>
            <person name="Henrissat B."/>
            <person name="Grigoriev I.V."/>
            <person name="Hibbett D.S."/>
            <person name="Martin F."/>
        </authorList>
    </citation>
    <scope>NUCLEOTIDE SEQUENCE [LARGE SCALE GENOMIC DNA]</scope>
    <source>
        <strain evidence="2">FD-334 SS-4</strain>
    </source>
</reference>
<dbReference type="EMBL" id="KN817640">
    <property type="protein sequence ID" value="KJA15616.1"/>
    <property type="molecule type" value="Genomic_DNA"/>
</dbReference>
<dbReference type="OMA" id="IIKSATW"/>
<protein>
    <submittedName>
        <fullName evidence="1">Uncharacterized protein</fullName>
    </submittedName>
</protein>
<sequence length="80" mass="9181">LSVAYGIRILPECDPYIGLSEAGLEAIIKSATWGSYIVDFFPILKYIPSWIPGIKYKREARKWRQMSTKMVLSPFDVVKQ</sequence>
<dbReference type="Proteomes" id="UP000054270">
    <property type="component" value="Unassembled WGS sequence"/>
</dbReference>
<accession>A0A0D2NG36</accession>
<proteinExistence type="predicted"/>
<dbReference type="GO" id="GO:0005506">
    <property type="term" value="F:iron ion binding"/>
    <property type="evidence" value="ECO:0007669"/>
    <property type="project" value="InterPro"/>
</dbReference>
<keyword evidence="2" id="KW-1185">Reference proteome</keyword>
<dbReference type="GO" id="GO:0020037">
    <property type="term" value="F:heme binding"/>
    <property type="evidence" value="ECO:0007669"/>
    <property type="project" value="InterPro"/>
</dbReference>